<keyword evidence="2 12" id="KW-0004">4Fe-4S</keyword>
<feature type="binding site" evidence="12">
    <location>
        <position position="229"/>
    </location>
    <ligand>
        <name>[4Fe-4S] cluster</name>
        <dbReference type="ChEBI" id="CHEBI:49883"/>
    </ligand>
</feature>
<keyword evidence="14" id="KW-0540">Nuclease</keyword>
<proteinExistence type="inferred from homology"/>
<reference evidence="14 15" key="2">
    <citation type="journal article" date="2010" name="J. Bacteriol.">
        <title>Complete genome sequence of Beijerinckia indica subsp. indica.</title>
        <authorList>
            <person name="Tamas I."/>
            <person name="Dedysh S.N."/>
            <person name="Liesack W."/>
            <person name="Stott M.B."/>
            <person name="Alam M."/>
            <person name="Murrell J.C."/>
            <person name="Dunfield P.F."/>
        </authorList>
    </citation>
    <scope>NUCLEOTIDE SEQUENCE [LARGE SCALE GENOMIC DNA]</scope>
    <source>
        <strain evidence="15">ATCC 9039 / DSM 1715 / NCIMB 8712</strain>
    </source>
</reference>
<comment type="catalytic activity">
    <reaction evidence="12">
        <text>2'-deoxyribonucleotide-(2'-deoxyribose 5'-phosphate)-2'-deoxyribonucleotide-DNA = a 3'-end 2'-deoxyribonucleotide-(2,3-dehydro-2,3-deoxyribose 5'-phosphate)-DNA + a 5'-end 5'-phospho-2'-deoxyribonucleoside-DNA + H(+)</text>
        <dbReference type="Rhea" id="RHEA:66592"/>
        <dbReference type="Rhea" id="RHEA-COMP:13180"/>
        <dbReference type="Rhea" id="RHEA-COMP:16897"/>
        <dbReference type="Rhea" id="RHEA-COMP:17067"/>
        <dbReference type="ChEBI" id="CHEBI:15378"/>
        <dbReference type="ChEBI" id="CHEBI:136412"/>
        <dbReference type="ChEBI" id="CHEBI:157695"/>
        <dbReference type="ChEBI" id="CHEBI:167181"/>
        <dbReference type="EC" id="4.2.99.18"/>
    </reaction>
</comment>
<dbReference type="Pfam" id="PF00633">
    <property type="entry name" value="HHH"/>
    <property type="match status" value="1"/>
</dbReference>
<dbReference type="OrthoDB" id="9800977at2"/>
<dbReference type="EC" id="4.2.99.18" evidence="12"/>
<dbReference type="EMBL" id="CP001016">
    <property type="protein sequence ID" value="ACB96667.1"/>
    <property type="molecule type" value="Genomic_DNA"/>
</dbReference>
<dbReference type="InterPro" id="IPR004036">
    <property type="entry name" value="Endonuclease-III-like_CS2"/>
</dbReference>
<dbReference type="NCBIfam" id="TIGR01083">
    <property type="entry name" value="nth"/>
    <property type="match status" value="1"/>
</dbReference>
<dbReference type="Gene3D" id="1.10.340.30">
    <property type="entry name" value="Hypothetical protein, domain 2"/>
    <property type="match status" value="1"/>
</dbReference>
<evidence type="ECO:0000256" key="3">
    <source>
        <dbReference type="ARBA" id="ARBA00022723"/>
    </source>
</evidence>
<keyword evidence="11 12" id="KW-0326">Glycosidase</keyword>
<evidence type="ECO:0000313" key="14">
    <source>
        <dbReference type="EMBL" id="ACB96667.1"/>
    </source>
</evidence>
<dbReference type="HOGENOM" id="CLU_012862_3_2_5"/>
<dbReference type="GO" id="GO:0003677">
    <property type="term" value="F:DNA binding"/>
    <property type="evidence" value="ECO:0007669"/>
    <property type="project" value="UniProtKB-UniRule"/>
</dbReference>
<evidence type="ECO:0000256" key="7">
    <source>
        <dbReference type="ARBA" id="ARBA00023014"/>
    </source>
</evidence>
<sequence>MKEPQTPVSVPPEAALTPIGAAKIRETKIRASAKTRKAKAKLPDLAEVAEIFRRFAAADPHPEGELYSVNDFTFLIAVVLSAQATDAGVNKATKALFAIADSPEKMLALGEDKLRDMIKTIGLYQAKAKNIMALCANLIENYGGQVPHDREALQSLAGVGRKTANVVLNIAFGEPTIAVDTHIFRVSNRIPLAIGKTPLAVEQGLEKIVPPEYKLHAHVWLILHGRHVCKARRPECERCIISDLCHSPEKRV</sequence>
<evidence type="ECO:0000256" key="9">
    <source>
        <dbReference type="ARBA" id="ARBA00023204"/>
    </source>
</evidence>
<keyword evidence="3 12" id="KW-0479">Metal-binding</keyword>
<keyword evidence="15" id="KW-1185">Reference proteome</keyword>
<dbReference type="SMART" id="SM00478">
    <property type="entry name" value="ENDO3c"/>
    <property type="match status" value="1"/>
</dbReference>
<evidence type="ECO:0000256" key="4">
    <source>
        <dbReference type="ARBA" id="ARBA00022763"/>
    </source>
</evidence>
<name>B2IC70_BEII9</name>
<dbReference type="GO" id="GO:0140078">
    <property type="term" value="F:class I DNA-(apurinic or apyrimidinic site) endonuclease activity"/>
    <property type="evidence" value="ECO:0007669"/>
    <property type="project" value="UniProtKB-EC"/>
</dbReference>
<dbReference type="FunFam" id="1.10.340.30:FF:000001">
    <property type="entry name" value="Endonuclease III"/>
    <property type="match status" value="1"/>
</dbReference>
<keyword evidence="10 12" id="KW-0456">Lyase</keyword>
<evidence type="ECO:0000313" key="15">
    <source>
        <dbReference type="Proteomes" id="UP000001695"/>
    </source>
</evidence>
<dbReference type="AlphaFoldDB" id="B2IC70"/>
<dbReference type="KEGG" id="bid:Bind_3106"/>
<evidence type="ECO:0000256" key="10">
    <source>
        <dbReference type="ARBA" id="ARBA00023239"/>
    </source>
</evidence>
<evidence type="ECO:0000256" key="6">
    <source>
        <dbReference type="ARBA" id="ARBA00023004"/>
    </source>
</evidence>
<dbReference type="FunFam" id="1.10.1670.10:FF:000001">
    <property type="entry name" value="Endonuclease III"/>
    <property type="match status" value="1"/>
</dbReference>
<dbReference type="InterPro" id="IPR011257">
    <property type="entry name" value="DNA_glycosylase"/>
</dbReference>
<dbReference type="InterPro" id="IPR003265">
    <property type="entry name" value="HhH-GPD_domain"/>
</dbReference>
<evidence type="ECO:0000256" key="12">
    <source>
        <dbReference type="HAMAP-Rule" id="MF_00942"/>
    </source>
</evidence>
<feature type="domain" description="HhH-GPD" evidence="13">
    <location>
        <begin position="80"/>
        <end position="227"/>
    </location>
</feature>
<dbReference type="GO" id="GO:0006285">
    <property type="term" value="P:base-excision repair, AP site formation"/>
    <property type="evidence" value="ECO:0007669"/>
    <property type="project" value="TreeGrafter"/>
</dbReference>
<reference evidence="15" key="1">
    <citation type="submission" date="2008-03" db="EMBL/GenBank/DDBJ databases">
        <title>Complete sequence of chromosome of Beijerinckia indica subsp. indica ATCC 9039.</title>
        <authorList>
            <consortium name="US DOE Joint Genome Institute"/>
            <person name="Copeland A."/>
            <person name="Lucas S."/>
            <person name="Lapidus A."/>
            <person name="Glavina del Rio T."/>
            <person name="Dalin E."/>
            <person name="Tice H."/>
            <person name="Bruce D."/>
            <person name="Goodwin L."/>
            <person name="Pitluck S."/>
            <person name="LaButti K."/>
            <person name="Schmutz J."/>
            <person name="Larimer F."/>
            <person name="Land M."/>
            <person name="Hauser L."/>
            <person name="Kyrpides N."/>
            <person name="Mikhailova N."/>
            <person name="Dunfield P.F."/>
            <person name="Dedysh S.N."/>
            <person name="Liesack W."/>
            <person name="Saw J.H."/>
            <person name="Alam M."/>
            <person name="Chen Y."/>
            <person name="Murrell J.C."/>
            <person name="Richardson P."/>
        </authorList>
    </citation>
    <scope>NUCLEOTIDE SEQUENCE [LARGE SCALE GENOMIC DNA]</scope>
    <source>
        <strain evidence="15">ATCC 9039 / DSM 1715 / NCIMB 8712</strain>
    </source>
</reference>
<organism evidence="14 15">
    <name type="scientific">Beijerinckia indica subsp. indica (strain ATCC 9039 / DSM 1715 / NCIMB 8712)</name>
    <dbReference type="NCBI Taxonomy" id="395963"/>
    <lineage>
        <taxon>Bacteria</taxon>
        <taxon>Pseudomonadati</taxon>
        <taxon>Pseudomonadota</taxon>
        <taxon>Alphaproteobacteria</taxon>
        <taxon>Hyphomicrobiales</taxon>
        <taxon>Beijerinckiaceae</taxon>
        <taxon>Beijerinckia</taxon>
    </lineage>
</organism>
<keyword evidence="6 12" id="KW-0408">Iron</keyword>
<dbReference type="Pfam" id="PF00730">
    <property type="entry name" value="HhH-GPD"/>
    <property type="match status" value="1"/>
</dbReference>
<dbReference type="PROSITE" id="PS01155">
    <property type="entry name" value="ENDONUCLEASE_III_2"/>
    <property type="match status" value="1"/>
</dbReference>
<dbReference type="SUPFAM" id="SSF48150">
    <property type="entry name" value="DNA-glycosylase"/>
    <property type="match status" value="1"/>
</dbReference>
<keyword evidence="8 12" id="KW-0238">DNA-binding</keyword>
<keyword evidence="7 12" id="KW-0411">Iron-sulfur</keyword>
<evidence type="ECO:0000256" key="1">
    <source>
        <dbReference type="ARBA" id="ARBA00008343"/>
    </source>
</evidence>
<keyword evidence="14" id="KW-0255">Endonuclease</keyword>
<keyword evidence="4 12" id="KW-0227">DNA damage</keyword>
<dbReference type="Gene3D" id="1.10.1670.10">
    <property type="entry name" value="Helix-hairpin-Helix base-excision DNA repair enzymes (C-terminal)"/>
    <property type="match status" value="1"/>
</dbReference>
<dbReference type="InterPro" id="IPR005759">
    <property type="entry name" value="Nth"/>
</dbReference>
<dbReference type="GO" id="GO:0051539">
    <property type="term" value="F:4 iron, 4 sulfur cluster binding"/>
    <property type="evidence" value="ECO:0007669"/>
    <property type="project" value="UniProtKB-UniRule"/>
</dbReference>
<dbReference type="InterPro" id="IPR000445">
    <property type="entry name" value="HhH_motif"/>
</dbReference>
<dbReference type="PANTHER" id="PTHR10359">
    <property type="entry name" value="A/G-SPECIFIC ADENINE GLYCOSYLASE/ENDONUCLEASE III"/>
    <property type="match status" value="1"/>
</dbReference>
<dbReference type="Proteomes" id="UP000001695">
    <property type="component" value="Chromosome"/>
</dbReference>
<dbReference type="InterPro" id="IPR003651">
    <property type="entry name" value="Endonuclease3_FeS-loop_motif"/>
</dbReference>
<keyword evidence="9 12" id="KW-0234">DNA repair</keyword>
<evidence type="ECO:0000256" key="8">
    <source>
        <dbReference type="ARBA" id="ARBA00023125"/>
    </source>
</evidence>
<dbReference type="RefSeq" id="WP_012386015.1">
    <property type="nucleotide sequence ID" value="NC_010581.1"/>
</dbReference>
<dbReference type="eggNOG" id="COG0177">
    <property type="taxonomic scope" value="Bacteria"/>
</dbReference>
<dbReference type="InterPro" id="IPR023170">
    <property type="entry name" value="HhH_base_excis_C"/>
</dbReference>
<keyword evidence="5 12" id="KW-0378">Hydrolase</keyword>
<evidence type="ECO:0000259" key="13">
    <source>
        <dbReference type="SMART" id="SM00478"/>
    </source>
</evidence>
<dbReference type="PANTHER" id="PTHR10359:SF18">
    <property type="entry name" value="ENDONUCLEASE III"/>
    <property type="match status" value="1"/>
</dbReference>
<evidence type="ECO:0000256" key="11">
    <source>
        <dbReference type="ARBA" id="ARBA00023295"/>
    </source>
</evidence>
<dbReference type="GO" id="GO:0019104">
    <property type="term" value="F:DNA N-glycosylase activity"/>
    <property type="evidence" value="ECO:0007669"/>
    <property type="project" value="UniProtKB-UniRule"/>
</dbReference>
<feature type="binding site" evidence="12">
    <location>
        <position position="239"/>
    </location>
    <ligand>
        <name>[4Fe-4S] cluster</name>
        <dbReference type="ChEBI" id="CHEBI:49883"/>
    </ligand>
</feature>
<evidence type="ECO:0000256" key="2">
    <source>
        <dbReference type="ARBA" id="ARBA00022485"/>
    </source>
</evidence>
<dbReference type="Pfam" id="PF10576">
    <property type="entry name" value="EndIII_4Fe-2S"/>
    <property type="match status" value="1"/>
</dbReference>
<protein>
    <recommendedName>
        <fullName evidence="12">Endonuclease III</fullName>
        <ecNumber evidence="12">4.2.99.18</ecNumber>
    </recommendedName>
    <alternativeName>
        <fullName evidence="12">DNA-(apurinic or apyrimidinic site) lyase</fullName>
    </alternativeName>
</protein>
<feature type="binding site" evidence="12">
    <location>
        <position position="236"/>
    </location>
    <ligand>
        <name>[4Fe-4S] cluster</name>
        <dbReference type="ChEBI" id="CHEBI:49883"/>
    </ligand>
</feature>
<dbReference type="STRING" id="395963.Bind_3106"/>
<comment type="cofactor">
    <cofactor evidence="12">
        <name>[4Fe-4S] cluster</name>
        <dbReference type="ChEBI" id="CHEBI:49883"/>
    </cofactor>
    <text evidence="12">Binds 1 [4Fe-4S] cluster.</text>
</comment>
<evidence type="ECO:0000256" key="5">
    <source>
        <dbReference type="ARBA" id="ARBA00022801"/>
    </source>
</evidence>
<dbReference type="GO" id="GO:0046872">
    <property type="term" value="F:metal ion binding"/>
    <property type="evidence" value="ECO:0007669"/>
    <property type="project" value="UniProtKB-KW"/>
</dbReference>
<dbReference type="CDD" id="cd00056">
    <property type="entry name" value="ENDO3c"/>
    <property type="match status" value="1"/>
</dbReference>
<feature type="binding site" evidence="12">
    <location>
        <position position="245"/>
    </location>
    <ligand>
        <name>[4Fe-4S] cluster</name>
        <dbReference type="ChEBI" id="CHEBI:49883"/>
    </ligand>
</feature>
<comment type="similarity">
    <text evidence="1 12">Belongs to the Nth/MutY family.</text>
</comment>
<dbReference type="HAMAP" id="MF_00942">
    <property type="entry name" value="Nth"/>
    <property type="match status" value="1"/>
</dbReference>
<accession>B2IC70</accession>
<gene>
    <name evidence="12" type="primary">nth</name>
    <name evidence="14" type="ordered locus">Bind_3106</name>
</gene>
<comment type="function">
    <text evidence="12">DNA repair enzyme that has both DNA N-glycosylase activity and AP-lyase activity. The DNA N-glycosylase activity releases various damaged pyrimidines from DNA by cleaving the N-glycosidic bond, leaving an AP (apurinic/apyrimidinic) site. The AP-lyase activity cleaves the phosphodiester bond 3' to the AP site by a beta-elimination, leaving a 3'-terminal unsaturated sugar and a product with a terminal 5'-phosphate.</text>
</comment>